<dbReference type="Pfam" id="PF14742">
    <property type="entry name" value="GDE_N_bis"/>
    <property type="match status" value="1"/>
</dbReference>
<protein>
    <submittedName>
        <fullName evidence="3">Amylo-alpha-1,6-glucosidase</fullName>
    </submittedName>
</protein>
<keyword evidence="4" id="KW-1185">Reference proteome</keyword>
<evidence type="ECO:0000259" key="1">
    <source>
        <dbReference type="Pfam" id="PF14742"/>
    </source>
</evidence>
<reference evidence="3 4" key="1">
    <citation type="journal article" date="2019" name="Genome Biol. Evol.">
        <title>Day and night: Metabolic profiles and evolutionary relationships of six axenic non-marine cyanobacteria.</title>
        <authorList>
            <person name="Will S.E."/>
            <person name="Henke P."/>
            <person name="Boedeker C."/>
            <person name="Huang S."/>
            <person name="Brinkmann H."/>
            <person name="Rohde M."/>
            <person name="Jarek M."/>
            <person name="Friedl T."/>
            <person name="Seufert S."/>
            <person name="Schumacher M."/>
            <person name="Overmann J."/>
            <person name="Neumann-Schaal M."/>
            <person name="Petersen J."/>
        </authorList>
    </citation>
    <scope>NUCLEOTIDE SEQUENCE [LARGE SCALE GENOMIC DNA]</scope>
    <source>
        <strain evidence="3 4">PCC 6912</strain>
    </source>
</reference>
<dbReference type="InterPro" id="IPR012341">
    <property type="entry name" value="6hp_glycosidase-like_sf"/>
</dbReference>
<proteinExistence type="predicted"/>
<feature type="domain" description="Putative glycogen debranching enzyme N-terminal" evidence="1">
    <location>
        <begin position="1"/>
        <end position="184"/>
    </location>
</feature>
<organism evidence="3 4">
    <name type="scientific">Chlorogloeopsis fritschii PCC 6912</name>
    <dbReference type="NCBI Taxonomy" id="211165"/>
    <lineage>
        <taxon>Bacteria</taxon>
        <taxon>Bacillati</taxon>
        <taxon>Cyanobacteriota</taxon>
        <taxon>Cyanophyceae</taxon>
        <taxon>Nostocales</taxon>
        <taxon>Chlorogloeopsidaceae</taxon>
        <taxon>Chlorogloeopsis</taxon>
    </lineage>
</organism>
<sequence length="704" mass="80167">MVTDLSGNINPETSQGIFSDDTRFLSYYTCYLNGKNWIRLSSTTTAYYAARVYLINPEFVTDDGSYAKGTLSLIMSRVASEGIREELQLTNYGCKKVHFNLEIALRSDFADIFEVESQKIVRRGHIETQWNKKQSELVTTYTNGDFFQCLSYRLANCPVQPHYGNGRIIFEITLEPGATWNTCCLYTLADNKHVRKPADLSYQQAIEPGLDKVQQLWRDVVTDVTCSDEDVTRLYRQSVEDLGALRLYDYKFTEDTWIPAAGVPKFVTLFGRDSLIVSLQNMIVHPGFVRGTLQKLAELQAQEWDDWRDAEPGKILHEVRMGELAYFKKIPHTPYYGAADTAPLFLIALHEAWKWLGDDSMLQDYRDVAMRCLEWIEKYGDLDNDGLQEYQKRSKDGLDNQSWKDSGDAIVYPDGSQVNAPKALCELQGYAFDAYMRMAEAFDFLGEQNYATELRTKATQLQARFEEKFWCEDLGFYALALDPDKQPVRTIASNVGHCLWSGIVSSERAERVVKRLLQPQMWSGWGIRTVSTQNPAYNPFSYHLGSIWPHDNGIIALGFKRYGFAKEVAQVAHGIFDAAKYFASYRLPELFAGIEVEPGAFPVPYLEANVPQAWAAASVFHLLQAMLGLQADAPKNQLYVDPYLPEWLPDITLRQVEIGKAVVDLKFWREGDITRWDAAVTQGDVEVKQQAWQQHLEKSAASLD</sequence>
<dbReference type="AlphaFoldDB" id="A0A433NPY4"/>
<accession>A0A433NPY4</accession>
<feature type="domain" description="Mannosylglycerate hydrolase MGH1-like glycoside hydrolase" evidence="2">
    <location>
        <begin position="337"/>
        <end position="579"/>
    </location>
</feature>
<evidence type="ECO:0000259" key="2">
    <source>
        <dbReference type="Pfam" id="PF22422"/>
    </source>
</evidence>
<dbReference type="GO" id="GO:0005975">
    <property type="term" value="P:carbohydrate metabolic process"/>
    <property type="evidence" value="ECO:0007669"/>
    <property type="project" value="InterPro"/>
</dbReference>
<dbReference type="InterPro" id="IPR032856">
    <property type="entry name" value="GDE_N_bis"/>
</dbReference>
<gene>
    <name evidence="3" type="ORF">PCC6912_07100</name>
</gene>
<dbReference type="Gene3D" id="1.50.10.10">
    <property type="match status" value="1"/>
</dbReference>
<dbReference type="InterPro" id="IPR054491">
    <property type="entry name" value="MGH1-like_GH"/>
</dbReference>
<name>A0A433NPY4_CHLFR</name>
<dbReference type="Pfam" id="PF22422">
    <property type="entry name" value="MGH1-like_GH"/>
    <property type="match status" value="1"/>
</dbReference>
<dbReference type="EMBL" id="RSCJ01000002">
    <property type="protein sequence ID" value="RUR85885.1"/>
    <property type="molecule type" value="Genomic_DNA"/>
</dbReference>
<dbReference type="STRING" id="211165.GCA_000317285_05934"/>
<dbReference type="InterPro" id="IPR008928">
    <property type="entry name" value="6-hairpin_glycosidase_sf"/>
</dbReference>
<comment type="caution">
    <text evidence="3">The sequence shown here is derived from an EMBL/GenBank/DDBJ whole genome shotgun (WGS) entry which is preliminary data.</text>
</comment>
<evidence type="ECO:0000313" key="4">
    <source>
        <dbReference type="Proteomes" id="UP000268857"/>
    </source>
</evidence>
<evidence type="ECO:0000313" key="3">
    <source>
        <dbReference type="EMBL" id="RUR85885.1"/>
    </source>
</evidence>
<dbReference type="SUPFAM" id="SSF48208">
    <property type="entry name" value="Six-hairpin glycosidases"/>
    <property type="match status" value="1"/>
</dbReference>
<dbReference type="Proteomes" id="UP000268857">
    <property type="component" value="Unassembled WGS sequence"/>
</dbReference>